<protein>
    <submittedName>
        <fullName evidence="2">Uncharacterized protein</fullName>
    </submittedName>
</protein>
<keyword evidence="3" id="KW-1185">Reference proteome</keyword>
<keyword evidence="1" id="KW-1133">Transmembrane helix</keyword>
<keyword evidence="1" id="KW-0812">Transmembrane</keyword>
<organism evidence="2 3">
    <name type="scientific">Legionella micdadei</name>
    <name type="common">Tatlockia micdadei</name>
    <dbReference type="NCBI Taxonomy" id="451"/>
    <lineage>
        <taxon>Bacteria</taxon>
        <taxon>Pseudomonadati</taxon>
        <taxon>Pseudomonadota</taxon>
        <taxon>Gammaproteobacteria</taxon>
        <taxon>Legionellales</taxon>
        <taxon>Legionellaceae</taxon>
        <taxon>Legionella</taxon>
    </lineage>
</organism>
<proteinExistence type="predicted"/>
<name>A0A1G5H3L2_LEGMI</name>
<gene>
    <name evidence="2" type="ORF">SAMN02982997_02135</name>
</gene>
<evidence type="ECO:0000313" key="2">
    <source>
        <dbReference type="EMBL" id="SCY57940.1"/>
    </source>
</evidence>
<accession>A0A1G5H3L2</accession>
<reference evidence="2 3" key="1">
    <citation type="submission" date="2016-10" db="EMBL/GenBank/DDBJ databases">
        <authorList>
            <person name="Varghese N."/>
            <person name="Submissions S."/>
        </authorList>
    </citation>
    <scope>NUCLEOTIDE SEQUENCE [LARGE SCALE GENOMIC DNA]</scope>
    <source>
        <strain evidence="2 3">ATCC 33218</strain>
    </source>
</reference>
<dbReference type="EMBL" id="FMVN01000010">
    <property type="protein sequence ID" value="SCY57940.1"/>
    <property type="molecule type" value="Genomic_DNA"/>
</dbReference>
<dbReference type="Proteomes" id="UP000182998">
    <property type="component" value="Unassembled WGS sequence"/>
</dbReference>
<evidence type="ECO:0000313" key="3">
    <source>
        <dbReference type="Proteomes" id="UP000182998"/>
    </source>
</evidence>
<sequence>MGYSSEYLRMATLALEVFVACATIFTEIFMEKCLKVDAFVIRNKTSTIRINFQKSFEQYYEQDKNLETEI</sequence>
<comment type="caution">
    <text evidence="2">The sequence shown here is derived from an EMBL/GenBank/DDBJ whole genome shotgun (WGS) entry which is preliminary data.</text>
</comment>
<evidence type="ECO:0000256" key="1">
    <source>
        <dbReference type="SAM" id="Phobius"/>
    </source>
</evidence>
<keyword evidence="1" id="KW-0472">Membrane</keyword>
<feature type="transmembrane region" description="Helical" evidence="1">
    <location>
        <begin position="6"/>
        <end position="25"/>
    </location>
</feature>